<dbReference type="SUPFAM" id="SSF50800">
    <property type="entry name" value="PK beta-barrel domain-like"/>
    <property type="match status" value="1"/>
</dbReference>
<dbReference type="InterPro" id="IPR015806">
    <property type="entry name" value="Pyrv_Knase_insert_dom_sf"/>
</dbReference>
<proteinExistence type="inferred from homology"/>
<dbReference type="EC" id="2.7.1.40" evidence="4 14"/>
<comment type="cofactor">
    <cofactor evidence="1">
        <name>K(+)</name>
        <dbReference type="ChEBI" id="CHEBI:29103"/>
    </cofactor>
</comment>
<accession>A0A7J7M692</accession>
<dbReference type="OrthoDB" id="108365at2759"/>
<organism evidence="17 18">
    <name type="scientific">Kingdonia uniflora</name>
    <dbReference type="NCBI Taxonomy" id="39325"/>
    <lineage>
        <taxon>Eukaryota</taxon>
        <taxon>Viridiplantae</taxon>
        <taxon>Streptophyta</taxon>
        <taxon>Embryophyta</taxon>
        <taxon>Tracheophyta</taxon>
        <taxon>Spermatophyta</taxon>
        <taxon>Magnoliopsida</taxon>
        <taxon>Ranunculales</taxon>
        <taxon>Circaeasteraceae</taxon>
        <taxon>Kingdonia</taxon>
    </lineage>
</organism>
<dbReference type="InterPro" id="IPR036918">
    <property type="entry name" value="Pyrv_Knase_C_sf"/>
</dbReference>
<keyword evidence="9" id="KW-0067">ATP-binding</keyword>
<keyword evidence="8 14" id="KW-0418">Kinase</keyword>
<keyword evidence="12" id="KW-0670">Pyruvate</keyword>
<comment type="similarity">
    <text evidence="3 14">Belongs to the pyruvate kinase family.</text>
</comment>
<dbReference type="Gene3D" id="3.20.20.60">
    <property type="entry name" value="Phosphoenolpyruvate-binding domains"/>
    <property type="match status" value="1"/>
</dbReference>
<evidence type="ECO:0000256" key="7">
    <source>
        <dbReference type="ARBA" id="ARBA00022741"/>
    </source>
</evidence>
<dbReference type="Gene3D" id="2.40.33.10">
    <property type="entry name" value="PK beta-barrel domain-like"/>
    <property type="match status" value="1"/>
</dbReference>
<dbReference type="SUPFAM" id="SSF51621">
    <property type="entry name" value="Phosphoenolpyruvate/pyruvate domain"/>
    <property type="match status" value="1"/>
</dbReference>
<feature type="domain" description="Pyruvate kinase C-terminal" evidence="16">
    <location>
        <begin position="395"/>
        <end position="515"/>
    </location>
</feature>
<evidence type="ECO:0000259" key="16">
    <source>
        <dbReference type="Pfam" id="PF02887"/>
    </source>
</evidence>
<keyword evidence="10 14" id="KW-0460">Magnesium</keyword>
<keyword evidence="6" id="KW-0479">Metal-binding</keyword>
<dbReference type="NCBIfam" id="TIGR01064">
    <property type="entry name" value="pyruv_kin"/>
    <property type="match status" value="1"/>
</dbReference>
<evidence type="ECO:0000256" key="14">
    <source>
        <dbReference type="RuleBase" id="RU000504"/>
    </source>
</evidence>
<evidence type="ECO:0000259" key="15">
    <source>
        <dbReference type="Pfam" id="PF00224"/>
    </source>
</evidence>
<name>A0A7J7M692_9MAGN</name>
<evidence type="ECO:0000256" key="12">
    <source>
        <dbReference type="ARBA" id="ARBA00023317"/>
    </source>
</evidence>
<dbReference type="PRINTS" id="PR01050">
    <property type="entry name" value="PYRUVTKNASE"/>
</dbReference>
<dbReference type="GO" id="GO:0016301">
    <property type="term" value="F:kinase activity"/>
    <property type="evidence" value="ECO:0007669"/>
    <property type="project" value="UniProtKB-KW"/>
</dbReference>
<dbReference type="InterPro" id="IPR001697">
    <property type="entry name" value="Pyr_Knase"/>
</dbReference>
<evidence type="ECO:0000256" key="5">
    <source>
        <dbReference type="ARBA" id="ARBA00022679"/>
    </source>
</evidence>
<dbReference type="InterPro" id="IPR015813">
    <property type="entry name" value="Pyrv/PenolPyrv_kinase-like_dom"/>
</dbReference>
<keyword evidence="11 14" id="KW-0324">Glycolysis</keyword>
<evidence type="ECO:0000256" key="3">
    <source>
        <dbReference type="ARBA" id="ARBA00008663"/>
    </source>
</evidence>
<dbReference type="SUPFAM" id="SSF52935">
    <property type="entry name" value="PK C-terminal domain-like"/>
    <property type="match status" value="1"/>
</dbReference>
<evidence type="ECO:0000313" key="17">
    <source>
        <dbReference type="EMBL" id="KAF6150397.1"/>
    </source>
</evidence>
<dbReference type="Proteomes" id="UP000541444">
    <property type="component" value="Unassembled WGS sequence"/>
</dbReference>
<gene>
    <name evidence="17" type="ORF">GIB67_034096</name>
</gene>
<protein>
    <recommendedName>
        <fullName evidence="4 14">Pyruvate kinase</fullName>
        <ecNumber evidence="4 14">2.7.1.40</ecNumber>
    </recommendedName>
</protein>
<dbReference type="InterPro" id="IPR040442">
    <property type="entry name" value="Pyrv_kinase-like_dom_sf"/>
</dbReference>
<comment type="caution">
    <text evidence="17">The sequence shown here is derived from an EMBL/GenBank/DDBJ whole genome shotgun (WGS) entry which is preliminary data.</text>
</comment>
<comment type="pathway">
    <text evidence="2 14">Carbohydrate degradation; glycolysis; pyruvate from D-glyceraldehyde 3-phosphate: step 5/5.</text>
</comment>
<evidence type="ECO:0000256" key="11">
    <source>
        <dbReference type="ARBA" id="ARBA00023152"/>
    </source>
</evidence>
<dbReference type="EMBL" id="JACGCM010001747">
    <property type="protein sequence ID" value="KAF6150397.1"/>
    <property type="molecule type" value="Genomic_DNA"/>
</dbReference>
<feature type="domain" description="Pyruvate kinase barrel" evidence="15">
    <location>
        <begin position="30"/>
        <end position="360"/>
    </location>
</feature>
<sequence>MHATHLLLEEPIRMASILESSKPNFFPSMSKIVGTLGPKSRSVEVISGCLKAGMSVARFDFSWGDGDYHQETLENLKLAVKTTKKLCAVMLDTVGPELQVLNKSEQSISLEADAFVVLTSDQDKEATSKLFPINFSGLAKAVKKGDTIFVGQYLFTGSETTSAWLEVVEIKGEDVVCVIKNSATLAGPLFTLHASQIHIEIPTLTEKDKEAISTWGARNKIDFLSLSSTRHAEDVRQAREYLSKLGDLQSTQIFAKIENVEGLTNFDEILQEADGIILSRGNLGIDLPPEKVFLFQKAALYKCNMAGKPSVVTRVVDSMTDNLRPTRAEATDVANAILDGSDAILLGAETLRGLYPVETISIVGKICAEAEKVFNQDLYFKKTVKYVGEPMTHLESIASSAVRAAIKVKASVIIVFTSSGRAARLIAKYRPTMPVLSVVVPRLKTNQLKWNFTGAFEARQSLIVRGLFPMLADPRHPAESTNATNESVLKVALDHGKASGVIKSHDRVVVCQKVGDASVVKIIELED</sequence>
<dbReference type="InterPro" id="IPR015795">
    <property type="entry name" value="Pyrv_Knase_C"/>
</dbReference>
<dbReference type="Pfam" id="PF00224">
    <property type="entry name" value="PK"/>
    <property type="match status" value="1"/>
</dbReference>
<dbReference type="PANTHER" id="PTHR11817">
    <property type="entry name" value="PYRUVATE KINASE"/>
    <property type="match status" value="1"/>
</dbReference>
<dbReference type="Gene3D" id="3.40.1380.20">
    <property type="entry name" value="Pyruvate kinase, C-terminal domain"/>
    <property type="match status" value="1"/>
</dbReference>
<keyword evidence="5 14" id="KW-0808">Transferase</keyword>
<dbReference type="InterPro" id="IPR011037">
    <property type="entry name" value="Pyrv_Knase-like_insert_dom_sf"/>
</dbReference>
<keyword evidence="18" id="KW-1185">Reference proteome</keyword>
<evidence type="ECO:0000256" key="13">
    <source>
        <dbReference type="ARBA" id="ARBA00048152"/>
    </source>
</evidence>
<keyword evidence="7" id="KW-0547">Nucleotide-binding</keyword>
<evidence type="ECO:0000313" key="18">
    <source>
        <dbReference type="Proteomes" id="UP000541444"/>
    </source>
</evidence>
<evidence type="ECO:0000256" key="4">
    <source>
        <dbReference type="ARBA" id="ARBA00012142"/>
    </source>
</evidence>
<dbReference type="UniPathway" id="UPA00109">
    <property type="reaction ID" value="UER00188"/>
</dbReference>
<evidence type="ECO:0000256" key="6">
    <source>
        <dbReference type="ARBA" id="ARBA00022723"/>
    </source>
</evidence>
<dbReference type="InterPro" id="IPR015793">
    <property type="entry name" value="Pyrv_Knase_brl"/>
</dbReference>
<evidence type="ECO:0000256" key="1">
    <source>
        <dbReference type="ARBA" id="ARBA00001958"/>
    </source>
</evidence>
<dbReference type="GO" id="GO:0004743">
    <property type="term" value="F:pyruvate kinase activity"/>
    <property type="evidence" value="ECO:0007669"/>
    <property type="project" value="UniProtKB-EC"/>
</dbReference>
<evidence type="ECO:0000256" key="9">
    <source>
        <dbReference type="ARBA" id="ARBA00022840"/>
    </source>
</evidence>
<evidence type="ECO:0000256" key="10">
    <source>
        <dbReference type="ARBA" id="ARBA00022842"/>
    </source>
</evidence>
<evidence type="ECO:0000256" key="8">
    <source>
        <dbReference type="ARBA" id="ARBA00022777"/>
    </source>
</evidence>
<dbReference type="FunFam" id="3.40.1380.20:FF:000006">
    <property type="entry name" value="Pyruvate kinase"/>
    <property type="match status" value="1"/>
</dbReference>
<dbReference type="GO" id="GO:0030955">
    <property type="term" value="F:potassium ion binding"/>
    <property type="evidence" value="ECO:0007669"/>
    <property type="project" value="InterPro"/>
</dbReference>
<comment type="catalytic activity">
    <reaction evidence="13 14">
        <text>pyruvate + ATP = phosphoenolpyruvate + ADP + H(+)</text>
        <dbReference type="Rhea" id="RHEA:18157"/>
        <dbReference type="ChEBI" id="CHEBI:15361"/>
        <dbReference type="ChEBI" id="CHEBI:15378"/>
        <dbReference type="ChEBI" id="CHEBI:30616"/>
        <dbReference type="ChEBI" id="CHEBI:58702"/>
        <dbReference type="ChEBI" id="CHEBI:456216"/>
        <dbReference type="EC" id="2.7.1.40"/>
    </reaction>
</comment>
<evidence type="ECO:0000256" key="2">
    <source>
        <dbReference type="ARBA" id="ARBA00004997"/>
    </source>
</evidence>
<dbReference type="FunFam" id="2.40.33.10:FF:000004">
    <property type="entry name" value="Pyruvate kinase"/>
    <property type="match status" value="1"/>
</dbReference>
<dbReference type="Pfam" id="PF02887">
    <property type="entry name" value="PK_C"/>
    <property type="match status" value="1"/>
</dbReference>
<dbReference type="AlphaFoldDB" id="A0A7J7M692"/>
<reference evidence="17 18" key="1">
    <citation type="journal article" date="2020" name="IScience">
        <title>Genome Sequencing of the Endangered Kingdonia uniflora (Circaeasteraceae, Ranunculales) Reveals Potential Mechanisms of Evolutionary Specialization.</title>
        <authorList>
            <person name="Sun Y."/>
            <person name="Deng T."/>
            <person name="Zhang A."/>
            <person name="Moore M.J."/>
            <person name="Landis J.B."/>
            <person name="Lin N."/>
            <person name="Zhang H."/>
            <person name="Zhang X."/>
            <person name="Huang J."/>
            <person name="Zhang X."/>
            <person name="Sun H."/>
            <person name="Wang H."/>
        </authorList>
    </citation>
    <scope>NUCLEOTIDE SEQUENCE [LARGE SCALE GENOMIC DNA]</scope>
    <source>
        <strain evidence="17">TB1705</strain>
        <tissue evidence="17">Leaf</tissue>
    </source>
</reference>
<dbReference type="GO" id="GO:0005524">
    <property type="term" value="F:ATP binding"/>
    <property type="evidence" value="ECO:0007669"/>
    <property type="project" value="UniProtKB-KW"/>
</dbReference>
<dbReference type="GO" id="GO:0000287">
    <property type="term" value="F:magnesium ion binding"/>
    <property type="evidence" value="ECO:0007669"/>
    <property type="project" value="InterPro"/>
</dbReference>